<keyword evidence="2" id="KW-0472">Membrane</keyword>
<evidence type="ECO:0000256" key="2">
    <source>
        <dbReference type="SAM" id="Phobius"/>
    </source>
</evidence>
<keyword evidence="2" id="KW-1133">Transmembrane helix</keyword>
<dbReference type="AlphaFoldDB" id="A0A6I3LQ30"/>
<evidence type="ECO:0000313" key="3">
    <source>
        <dbReference type="EMBL" id="MTG98222.1"/>
    </source>
</evidence>
<name>A0A6I3LQ30_9FLAO</name>
<keyword evidence="2" id="KW-0812">Transmembrane</keyword>
<keyword evidence="4" id="KW-1185">Reference proteome</keyword>
<dbReference type="Gene3D" id="2.40.50.100">
    <property type="match status" value="1"/>
</dbReference>
<organism evidence="3 4">
    <name type="scientific">Myroides albus</name>
    <dbReference type="NCBI Taxonomy" id="2562892"/>
    <lineage>
        <taxon>Bacteria</taxon>
        <taxon>Pseudomonadati</taxon>
        <taxon>Bacteroidota</taxon>
        <taxon>Flavobacteriia</taxon>
        <taxon>Flavobacteriales</taxon>
        <taxon>Flavobacteriaceae</taxon>
        <taxon>Myroides</taxon>
    </lineage>
</organism>
<protein>
    <submittedName>
        <fullName evidence="3">Biotin/lipoyl-binding protein</fullName>
    </submittedName>
</protein>
<dbReference type="SUPFAM" id="SSF111369">
    <property type="entry name" value="HlyD-like secretion proteins"/>
    <property type="match status" value="1"/>
</dbReference>
<dbReference type="GO" id="GO:0015562">
    <property type="term" value="F:efflux transmembrane transporter activity"/>
    <property type="evidence" value="ECO:0007669"/>
    <property type="project" value="TreeGrafter"/>
</dbReference>
<gene>
    <name evidence="3" type="ORF">GJV76_08780</name>
</gene>
<reference evidence="3 4" key="1">
    <citation type="submission" date="2019-11" db="EMBL/GenBank/DDBJ databases">
        <title>Genome of Strain BIT-d1.</title>
        <authorList>
            <person name="Yang Y."/>
        </authorList>
    </citation>
    <scope>NUCLEOTIDE SEQUENCE [LARGE SCALE GENOMIC DNA]</scope>
    <source>
        <strain evidence="3 4">BIT-d1</strain>
    </source>
</reference>
<dbReference type="EMBL" id="WMJX01000015">
    <property type="protein sequence ID" value="MTG98222.1"/>
    <property type="molecule type" value="Genomic_DNA"/>
</dbReference>
<proteinExistence type="predicted"/>
<dbReference type="Proteomes" id="UP000438760">
    <property type="component" value="Unassembled WGS sequence"/>
</dbReference>
<evidence type="ECO:0000256" key="1">
    <source>
        <dbReference type="SAM" id="Coils"/>
    </source>
</evidence>
<dbReference type="Gene3D" id="2.40.420.20">
    <property type="match status" value="1"/>
</dbReference>
<dbReference type="PANTHER" id="PTHR30469">
    <property type="entry name" value="MULTIDRUG RESISTANCE PROTEIN MDTA"/>
    <property type="match status" value="1"/>
</dbReference>
<dbReference type="GO" id="GO:1990281">
    <property type="term" value="C:efflux pump complex"/>
    <property type="evidence" value="ECO:0007669"/>
    <property type="project" value="TreeGrafter"/>
</dbReference>
<evidence type="ECO:0000313" key="4">
    <source>
        <dbReference type="Proteomes" id="UP000438760"/>
    </source>
</evidence>
<feature type="coiled-coil region" evidence="1">
    <location>
        <begin position="97"/>
        <end position="124"/>
    </location>
</feature>
<sequence length="350" mass="39294">MKKQQYIMTIITVIFLIGVGIYGHKTKHVGETDTTAIAEETAVLHTADKTFSNSFEADITVGAKTTIQSKFRGSIIKVLVKNKQFVKKGQLLFEIERESSTSRLEKATSRIDELEDELKLINERVEKGDFVDDAQRVNFNSRKDILTQAITLAKQALDSVELQNEALLENVYAPYDGIVDMISVALGGEVAKGHILTYILPYTLTAKLNGDDMQSFKPTKASYISKQLSIKYDGSTYQVKDADLLSKIEVMESEDTESISIPIFTSLEGLYLKQEKVEGIITLVYKEVVEVPIQAIVEQDNQNYVWVKGKQGDYEKLKVSVIRKVNENYLVHGKLDDKTILLTPAVLDKK</sequence>
<comment type="caution">
    <text evidence="3">The sequence shown here is derived from an EMBL/GenBank/DDBJ whole genome shotgun (WGS) entry which is preliminary data.</text>
</comment>
<keyword evidence="1" id="KW-0175">Coiled coil</keyword>
<accession>A0A6I3LQ30</accession>
<feature type="transmembrane region" description="Helical" evidence="2">
    <location>
        <begin position="6"/>
        <end position="23"/>
    </location>
</feature>
<dbReference type="OrthoDB" id="9809068at2"/>
<dbReference type="Gene3D" id="1.10.287.470">
    <property type="entry name" value="Helix hairpin bin"/>
    <property type="match status" value="1"/>
</dbReference>